<reference evidence="2 3" key="1">
    <citation type="submission" date="2017-12" db="EMBL/GenBank/DDBJ databases">
        <title>Comparative genomics of Botrytis spp.</title>
        <authorList>
            <person name="Valero-Jimenez C.A."/>
            <person name="Tapia P."/>
            <person name="Veloso J."/>
            <person name="Silva-Moreno E."/>
            <person name="Staats M."/>
            <person name="Valdes J.H."/>
            <person name="Van Kan J.A.L."/>
        </authorList>
    </citation>
    <scope>NUCLEOTIDE SEQUENCE [LARGE SCALE GENOMIC DNA]</scope>
    <source>
        <strain evidence="2 3">Be9601</strain>
    </source>
</reference>
<dbReference type="AlphaFoldDB" id="A0A4Z1JMC8"/>
<accession>A0A4Z1JMC8</accession>
<dbReference type="Proteomes" id="UP000297229">
    <property type="component" value="Unassembled WGS sequence"/>
</dbReference>
<organism evidence="2 3">
    <name type="scientific">Botrytis elliptica</name>
    <dbReference type="NCBI Taxonomy" id="278938"/>
    <lineage>
        <taxon>Eukaryota</taxon>
        <taxon>Fungi</taxon>
        <taxon>Dikarya</taxon>
        <taxon>Ascomycota</taxon>
        <taxon>Pezizomycotina</taxon>
        <taxon>Leotiomycetes</taxon>
        <taxon>Helotiales</taxon>
        <taxon>Sclerotiniaceae</taxon>
        <taxon>Botrytis</taxon>
    </lineage>
</organism>
<evidence type="ECO:0000313" key="3">
    <source>
        <dbReference type="Proteomes" id="UP000297229"/>
    </source>
</evidence>
<evidence type="ECO:0000256" key="1">
    <source>
        <dbReference type="SAM" id="MobiDB-lite"/>
    </source>
</evidence>
<proteinExistence type="predicted"/>
<dbReference type="EMBL" id="PQXM01000427">
    <property type="protein sequence ID" value="TGO72670.1"/>
    <property type="molecule type" value="Genomic_DNA"/>
</dbReference>
<feature type="region of interest" description="Disordered" evidence="1">
    <location>
        <begin position="51"/>
        <end position="71"/>
    </location>
</feature>
<keyword evidence="3" id="KW-1185">Reference proteome</keyword>
<comment type="caution">
    <text evidence="2">The sequence shown here is derived from an EMBL/GenBank/DDBJ whole genome shotgun (WGS) entry which is preliminary data.</text>
</comment>
<protein>
    <submittedName>
        <fullName evidence="2">Uncharacterized protein</fullName>
    </submittedName>
</protein>
<feature type="compositionally biased region" description="Polar residues" evidence="1">
    <location>
        <begin position="55"/>
        <end position="71"/>
    </location>
</feature>
<sequence>MVNLVSLQEQQRGEMQKWGCGLIGAKACFRSCNVRFQTLQKKVWNWKRANEKSGLESNSGRPSQLSLKYTG</sequence>
<name>A0A4Z1JMC8_9HELO</name>
<gene>
    <name evidence="2" type="ORF">BELL_0429g00020</name>
</gene>
<evidence type="ECO:0000313" key="2">
    <source>
        <dbReference type="EMBL" id="TGO72670.1"/>
    </source>
</evidence>